<dbReference type="RefSeq" id="WP_054646005.1">
    <property type="nucleotide sequence ID" value="NZ_FUXS01000002.1"/>
</dbReference>
<dbReference type="EMBL" id="JQBT01000033">
    <property type="protein sequence ID" value="KRN78795.1"/>
    <property type="molecule type" value="Genomic_DNA"/>
</dbReference>
<dbReference type="PATRIC" id="fig|1122148.6.peg.1100"/>
<dbReference type="InterPro" id="IPR012349">
    <property type="entry name" value="Split_barrel_FMN-bd"/>
</dbReference>
<dbReference type="OrthoDB" id="2242642at2"/>
<comment type="caution">
    <text evidence="1">The sequence shown here is derived from an EMBL/GenBank/DDBJ whole genome shotgun (WGS) entry which is preliminary data.</text>
</comment>
<keyword evidence="2" id="KW-1185">Reference proteome</keyword>
<evidence type="ECO:0000313" key="1">
    <source>
        <dbReference type="EMBL" id="KRN78795.1"/>
    </source>
</evidence>
<dbReference type="Proteomes" id="UP000051565">
    <property type="component" value="Unassembled WGS sequence"/>
</dbReference>
<evidence type="ECO:0000313" key="2">
    <source>
        <dbReference type="Proteomes" id="UP000051565"/>
    </source>
</evidence>
<proteinExistence type="predicted"/>
<dbReference type="SUPFAM" id="SSF50475">
    <property type="entry name" value="FMN-binding split barrel"/>
    <property type="match status" value="1"/>
</dbReference>
<sequence length="143" mass="15999">MADEASLKRYQTVLNENENNIFLATCNEERELAGSIITANQDKDQPNVFYVVTDPASKRALDIANHPQVAIATWYDHKNGDRLTSNEAFATITTDVKTMQEIAKPYPAMTQYNPTLEGQCVLTITLKSALIESFQGEPEVIKF</sequence>
<accession>A0A0R2JNQ2</accession>
<organism evidence="1 2">
    <name type="scientific">Fructilactobacillus lindneri DSM 20690 = JCM 11027</name>
    <dbReference type="NCBI Taxonomy" id="1122148"/>
    <lineage>
        <taxon>Bacteria</taxon>
        <taxon>Bacillati</taxon>
        <taxon>Bacillota</taxon>
        <taxon>Bacilli</taxon>
        <taxon>Lactobacillales</taxon>
        <taxon>Lactobacillaceae</taxon>
        <taxon>Fructilactobacillus</taxon>
    </lineage>
</organism>
<dbReference type="Gene3D" id="2.30.110.10">
    <property type="entry name" value="Electron Transport, Fmn-binding Protein, Chain A"/>
    <property type="match status" value="1"/>
</dbReference>
<gene>
    <name evidence="1" type="ORF">IV52_GL001074</name>
</gene>
<dbReference type="STRING" id="53444.AYR59_02790"/>
<name>A0A0R2JNQ2_9LACO</name>
<protein>
    <submittedName>
        <fullName evidence="1">Uncharacterized protein</fullName>
    </submittedName>
</protein>
<dbReference type="GeneID" id="61249802"/>
<dbReference type="AlphaFoldDB" id="A0A0R2JNQ2"/>
<reference evidence="1 2" key="1">
    <citation type="journal article" date="2015" name="Genome Announc.">
        <title>Expanding the biotechnology potential of lactobacilli through comparative genomics of 213 strains and associated genera.</title>
        <authorList>
            <person name="Sun Z."/>
            <person name="Harris H.M."/>
            <person name="McCann A."/>
            <person name="Guo C."/>
            <person name="Argimon S."/>
            <person name="Zhang W."/>
            <person name="Yang X."/>
            <person name="Jeffery I.B."/>
            <person name="Cooney J.C."/>
            <person name="Kagawa T.F."/>
            <person name="Liu W."/>
            <person name="Song Y."/>
            <person name="Salvetti E."/>
            <person name="Wrobel A."/>
            <person name="Rasinkangas P."/>
            <person name="Parkhill J."/>
            <person name="Rea M.C."/>
            <person name="O'Sullivan O."/>
            <person name="Ritari J."/>
            <person name="Douillard F.P."/>
            <person name="Paul Ross R."/>
            <person name="Yang R."/>
            <person name="Briner A.E."/>
            <person name="Felis G.E."/>
            <person name="de Vos W.M."/>
            <person name="Barrangou R."/>
            <person name="Klaenhammer T.R."/>
            <person name="Caufield P.W."/>
            <person name="Cui Y."/>
            <person name="Zhang H."/>
            <person name="O'Toole P.W."/>
        </authorList>
    </citation>
    <scope>NUCLEOTIDE SEQUENCE [LARGE SCALE GENOMIC DNA]</scope>
    <source>
        <strain evidence="1 2">DSM 20690</strain>
    </source>
</reference>